<dbReference type="AlphaFoldDB" id="A0A290XAV8"/>
<keyword evidence="1" id="KW-1133">Transmembrane helix</keyword>
<organism evidence="2 3">
    <name type="scientific">Luteimonas chenhongjianii</name>
    <dbReference type="NCBI Taxonomy" id="2006110"/>
    <lineage>
        <taxon>Bacteria</taxon>
        <taxon>Pseudomonadati</taxon>
        <taxon>Pseudomonadota</taxon>
        <taxon>Gammaproteobacteria</taxon>
        <taxon>Lysobacterales</taxon>
        <taxon>Lysobacteraceae</taxon>
        <taxon>Luteimonas</taxon>
    </lineage>
</organism>
<evidence type="ECO:0000256" key="1">
    <source>
        <dbReference type="SAM" id="Phobius"/>
    </source>
</evidence>
<gene>
    <name evidence="2" type="ORF">CNR27_01435</name>
</gene>
<dbReference type="EMBL" id="CP023406">
    <property type="protein sequence ID" value="ATD66277.1"/>
    <property type="molecule type" value="Genomic_DNA"/>
</dbReference>
<reference evidence="3" key="1">
    <citation type="submission" date="2017-09" db="EMBL/GenBank/DDBJ databases">
        <title>Luteimonas liuhanmingii sp.nov., isolated from the intestinal contents of Tibetan Plateau Pika in Yushu, Qinghai Province, China.</title>
        <authorList>
            <person name="Gui Z."/>
        </authorList>
    </citation>
    <scope>NUCLEOTIDE SEQUENCE [LARGE SCALE GENOMIC DNA]</scope>
    <source>
        <strain evidence="3">100111</strain>
    </source>
</reference>
<keyword evidence="3" id="KW-1185">Reference proteome</keyword>
<evidence type="ECO:0000313" key="3">
    <source>
        <dbReference type="Proteomes" id="UP000218968"/>
    </source>
</evidence>
<keyword evidence="1" id="KW-0812">Transmembrane</keyword>
<proteinExistence type="predicted"/>
<keyword evidence="1" id="KW-0472">Membrane</keyword>
<sequence length="144" mass="15516">MARFGSGLVVAGGLVSAAAVVVTLILIGTPGAQRDARLDAARVRDLHAIEQAAGAHLLRRKTLPETLEAVPGVDLRRTDPVTGAAYEYRVLGPDLLELCAVFATDNAQPLRQIEPWMRRDWPHTAGRVCFERQIKPSSQAEAPG</sequence>
<dbReference type="KEGG" id="lum:CNR27_01435"/>
<protein>
    <recommendedName>
        <fullName evidence="4">Type II secretion system protein</fullName>
    </recommendedName>
</protein>
<dbReference type="Proteomes" id="UP000218968">
    <property type="component" value="Chromosome"/>
</dbReference>
<feature type="transmembrane region" description="Helical" evidence="1">
    <location>
        <begin position="6"/>
        <end position="27"/>
    </location>
</feature>
<name>A0A290XAV8_9GAMM</name>
<accession>A0A290XAV8</accession>
<evidence type="ECO:0008006" key="4">
    <source>
        <dbReference type="Google" id="ProtNLM"/>
    </source>
</evidence>
<evidence type="ECO:0000313" key="2">
    <source>
        <dbReference type="EMBL" id="ATD66277.1"/>
    </source>
</evidence>